<evidence type="ECO:0000313" key="2">
    <source>
        <dbReference type="EMBL" id="QBZ89930.1"/>
    </source>
</evidence>
<dbReference type="OrthoDB" id="8973928at2"/>
<evidence type="ECO:0000259" key="1">
    <source>
        <dbReference type="Pfam" id="PF14082"/>
    </source>
</evidence>
<dbReference type="RefSeq" id="WP_135845462.1">
    <property type="nucleotide sequence ID" value="NZ_CP035088.1"/>
</dbReference>
<feature type="domain" description="Shedu protein SduA C-terminal" evidence="1">
    <location>
        <begin position="209"/>
        <end position="369"/>
    </location>
</feature>
<dbReference type="Pfam" id="PF14082">
    <property type="entry name" value="SduA_C"/>
    <property type="match status" value="1"/>
</dbReference>
<accession>A0A4P7PGV7</accession>
<name>A0A4P7PGV7_9PSED</name>
<sequence length="385" mass="42625">MKVELLHAFNLLTPHCDVSAALCEAAGQGALDVPLDIHSICTRVGLPQARAAAVERTLMIGQTCTLFVQSTPHKWQVGDRVLALELAPFLHGARLYRIHVSHAGDQSPTRIQQMVMTGIPAPSNSEIETESENTNELDFTSGLDRIGPSHGPMDAAEVRRRAVVKVREDLPALAVEHPLTLMALHADIERVSLQQMIDSYRDMLAQELSENIWQKFFDQNIFILTMLFCGPVHLVSGQFHAQPSGIRGTGAQIGDYLFRGAGQVLSIVEIKRPSTALVQKREYRRGGGVHAPDSELSGAVSQVLYQRHSLQTAWGIHRDDEALADSRPDNTRCVVIAGTLPVESKLLRSFETFRCSYKDVEIITFDELLRKLELFLTHLAAEEPS</sequence>
<proteinExistence type="predicted"/>
<reference evidence="2 3" key="1">
    <citation type="journal article" date="2019" name="Front. Microbiol.">
        <title>In silico and Genetic Analyses of Cyclic Lipopeptide Synthetic Gene Clusters in Pseudomonas sp. 11K1.</title>
        <authorList>
            <person name="Zhao H."/>
            <person name="Liu Y.P."/>
            <person name="Zhang L.Q."/>
        </authorList>
    </citation>
    <scope>NUCLEOTIDE SEQUENCE [LARGE SCALE GENOMIC DNA]</scope>
    <source>
        <strain evidence="2 3">11K1</strain>
    </source>
</reference>
<dbReference type="EMBL" id="CP035088">
    <property type="protein sequence ID" value="QBZ89930.1"/>
    <property type="molecule type" value="Genomic_DNA"/>
</dbReference>
<dbReference type="KEGG" id="pvk:EPZ47_14755"/>
<protein>
    <submittedName>
        <fullName evidence="2">DUF4263 domain-containing protein</fullName>
    </submittedName>
</protein>
<dbReference type="AlphaFoldDB" id="A0A4P7PGV7"/>
<dbReference type="Proteomes" id="UP000296468">
    <property type="component" value="Chromosome"/>
</dbReference>
<gene>
    <name evidence="2" type="ORF">EPZ47_14755</name>
</gene>
<organism evidence="2 3">
    <name type="scientific">Pseudomonas viciae</name>
    <dbReference type="NCBI Taxonomy" id="2505979"/>
    <lineage>
        <taxon>Bacteria</taxon>
        <taxon>Pseudomonadati</taxon>
        <taxon>Pseudomonadota</taxon>
        <taxon>Gammaproteobacteria</taxon>
        <taxon>Pseudomonadales</taxon>
        <taxon>Pseudomonadaceae</taxon>
        <taxon>Pseudomonas</taxon>
    </lineage>
</organism>
<evidence type="ECO:0000313" key="3">
    <source>
        <dbReference type="Proteomes" id="UP000296468"/>
    </source>
</evidence>
<dbReference type="InterPro" id="IPR025359">
    <property type="entry name" value="SduA_C"/>
</dbReference>